<dbReference type="GO" id="GO:0051321">
    <property type="term" value="P:meiotic cell cycle"/>
    <property type="evidence" value="ECO:0007669"/>
    <property type="project" value="UniProtKB-KW"/>
</dbReference>
<comment type="function">
    <text evidence="4">Probable RNA-binding protein that plays a role in meiosis and vegetative growth.</text>
</comment>
<dbReference type="InterPro" id="IPR034453">
    <property type="entry name" value="MEI2-like_RRM1"/>
</dbReference>
<evidence type="ECO:0000256" key="2">
    <source>
        <dbReference type="ARBA" id="ARBA00022884"/>
    </source>
</evidence>
<evidence type="ECO:0000256" key="3">
    <source>
        <dbReference type="ARBA" id="ARBA00023254"/>
    </source>
</evidence>
<evidence type="ECO:0000313" key="9">
    <source>
        <dbReference type="Proteomes" id="UP001229421"/>
    </source>
</evidence>
<dbReference type="Proteomes" id="UP001229421">
    <property type="component" value="Unassembled WGS sequence"/>
</dbReference>
<reference evidence="8" key="1">
    <citation type="journal article" date="2023" name="bioRxiv">
        <title>Improved chromosome-level genome assembly for marigold (Tagetes erecta).</title>
        <authorList>
            <person name="Jiang F."/>
            <person name="Yuan L."/>
            <person name="Wang S."/>
            <person name="Wang H."/>
            <person name="Xu D."/>
            <person name="Wang A."/>
            <person name="Fan W."/>
        </authorList>
    </citation>
    <scope>NUCLEOTIDE SEQUENCE</scope>
    <source>
        <strain evidence="8">WSJ</strain>
        <tissue evidence="8">Leaf</tissue>
    </source>
</reference>
<keyword evidence="1" id="KW-0677">Repeat</keyword>
<dbReference type="PROSITE" id="PS50102">
    <property type="entry name" value="RRM"/>
    <property type="match status" value="2"/>
</dbReference>
<keyword evidence="9" id="KW-1185">Reference proteome</keyword>
<dbReference type="InterPro" id="IPR000504">
    <property type="entry name" value="RRM_dom"/>
</dbReference>
<dbReference type="InterPro" id="IPR007201">
    <property type="entry name" value="Mei2-like_Rrm_C"/>
</dbReference>
<dbReference type="FunFam" id="3.30.70.330:FF:000063">
    <property type="entry name" value="MEI2-like protein 5 isoform 2"/>
    <property type="match status" value="1"/>
</dbReference>
<feature type="domain" description="RRM" evidence="7">
    <location>
        <begin position="268"/>
        <end position="341"/>
    </location>
</feature>
<feature type="signal peptide" evidence="6">
    <location>
        <begin position="1"/>
        <end position="23"/>
    </location>
</feature>
<evidence type="ECO:0000259" key="7">
    <source>
        <dbReference type="PROSITE" id="PS50102"/>
    </source>
</evidence>
<dbReference type="GO" id="GO:0003723">
    <property type="term" value="F:RNA binding"/>
    <property type="evidence" value="ECO:0007669"/>
    <property type="project" value="UniProtKB-UniRule"/>
</dbReference>
<evidence type="ECO:0000313" key="8">
    <source>
        <dbReference type="EMBL" id="KAK1412143.1"/>
    </source>
</evidence>
<dbReference type="GO" id="GO:0045836">
    <property type="term" value="P:positive regulation of meiotic nuclear division"/>
    <property type="evidence" value="ECO:0007669"/>
    <property type="project" value="UniProtKB-ARBA"/>
</dbReference>
<dbReference type="SMART" id="SM00360">
    <property type="entry name" value="RRM"/>
    <property type="match status" value="2"/>
</dbReference>
<name>A0AAD8NL56_TARER</name>
<gene>
    <name evidence="8" type="ORF">QVD17_33146</name>
</gene>
<dbReference type="AlphaFoldDB" id="A0AAD8NL56"/>
<keyword evidence="3" id="KW-0469">Meiosis</keyword>
<dbReference type="InterPro" id="IPR035979">
    <property type="entry name" value="RBD_domain_sf"/>
</dbReference>
<dbReference type="CDD" id="cd12524">
    <property type="entry name" value="RRM1_MEI2_like"/>
    <property type="match status" value="1"/>
</dbReference>
<organism evidence="8 9">
    <name type="scientific">Tagetes erecta</name>
    <name type="common">African marigold</name>
    <dbReference type="NCBI Taxonomy" id="13708"/>
    <lineage>
        <taxon>Eukaryota</taxon>
        <taxon>Viridiplantae</taxon>
        <taxon>Streptophyta</taxon>
        <taxon>Embryophyta</taxon>
        <taxon>Tracheophyta</taxon>
        <taxon>Spermatophyta</taxon>
        <taxon>Magnoliopsida</taxon>
        <taxon>eudicotyledons</taxon>
        <taxon>Gunneridae</taxon>
        <taxon>Pentapetalae</taxon>
        <taxon>asterids</taxon>
        <taxon>campanulids</taxon>
        <taxon>Asterales</taxon>
        <taxon>Asteraceae</taxon>
        <taxon>Asteroideae</taxon>
        <taxon>Heliantheae alliance</taxon>
        <taxon>Tageteae</taxon>
        <taxon>Tagetes</taxon>
    </lineage>
</organism>
<keyword evidence="6" id="KW-0732">Signal</keyword>
<dbReference type="Pfam" id="PF04059">
    <property type="entry name" value="RRM_2"/>
    <property type="match status" value="1"/>
</dbReference>
<dbReference type="CDD" id="cd12529">
    <property type="entry name" value="RRM2_MEI2_like"/>
    <property type="match status" value="1"/>
</dbReference>
<dbReference type="Gene3D" id="3.30.70.330">
    <property type="match status" value="2"/>
</dbReference>
<evidence type="ECO:0000256" key="5">
    <source>
        <dbReference type="PROSITE-ProRule" id="PRU00176"/>
    </source>
</evidence>
<dbReference type="EMBL" id="JAUHHV010000009">
    <property type="protein sequence ID" value="KAK1412143.1"/>
    <property type="molecule type" value="Genomic_DNA"/>
</dbReference>
<dbReference type="SUPFAM" id="SSF54928">
    <property type="entry name" value="RNA-binding domain, RBD"/>
    <property type="match status" value="2"/>
</dbReference>
<dbReference type="InterPro" id="IPR012677">
    <property type="entry name" value="Nucleotide-bd_a/b_plait_sf"/>
</dbReference>
<protein>
    <recommendedName>
        <fullName evidence="7">RRM domain-containing protein</fullName>
    </recommendedName>
</protein>
<dbReference type="InterPro" id="IPR034454">
    <property type="entry name" value="MEI2-like_RRM3"/>
</dbReference>
<proteinExistence type="predicted"/>
<sequence length="780" mass="86517">MALPSPHSHGFLILFLTVSRLFTMKSMNFSKAVGRGARGMLSGSDDVTIFSSSLPVLPHEKLILNNTENDRNESAETLDLLKDIEDHAIGSLLPDEDDLLAGVMDGFNLNLFPNGVDELEDFDLFGSGGGMELESDMIDDVNFGMSKVSLGDGVVANGGAQYRISNGMGPVAGEHPYGEHPSRTLFVRNINSNVEDSELRTLFEQYGDIRTLYTACKHRGFVMISYYDIRAARTAMRALQNKPLRRRKLDIHYSIPKDNPSDKDINQGTLVAFNLDPSVSCEDLLQIFGAYGEVKEIRETPHKRHHKFIEYYDVRAAEAALRSLNRSDIAGKRIKLEPSRPGGSRRNLMLQLSQEFDQDDARNFRLHVGPSIANSPPGVWPQFGSPMEHSHMQNLSKSPVFTSMSPNSLPGLASILHPQPARIGPIGKDHGRTSHHDQLFSNGNSMQDHNLARLNGSMPLPTFGASSSNSSGMETLSGPQFLWGSPNRSSHGFPTMVRPFAGQPGLFLGSSHQHHHHVGSAPSGIPFEQHFGRYQEPPETLFMSPPAFSGSSFLNSCGPVKNVSISGNVMENGSSSFSNMSPRMMSPMFLGNRLYPGLGSTDLDCANERSQNHNLDHNIIQMDEKKQFQLDLDKIIKGEDSRTTLMIKNIPNKYTSKMLLASIDENHHSTYDFLYLPIDFKNKCNVGYAFINMLSPLHIIPFYQDFNGKKWEKFNSEKVASLAYARIQGKAALVTHFQDSSLMNEDKRCRPIIFHSEGSKSVDQEHVTCSSSNIIAPDNA</sequence>
<evidence type="ECO:0000256" key="1">
    <source>
        <dbReference type="ARBA" id="ARBA00022737"/>
    </source>
</evidence>
<dbReference type="CDD" id="cd12531">
    <property type="entry name" value="RRM3_MEI2_like"/>
    <property type="match status" value="1"/>
</dbReference>
<dbReference type="PANTHER" id="PTHR23189">
    <property type="entry name" value="RNA RECOGNITION MOTIF-CONTAINING"/>
    <property type="match status" value="1"/>
</dbReference>
<evidence type="ECO:0000256" key="4">
    <source>
        <dbReference type="ARBA" id="ARBA00058438"/>
    </source>
</evidence>
<comment type="caution">
    <text evidence="8">The sequence shown here is derived from an EMBL/GenBank/DDBJ whole genome shotgun (WGS) entry which is preliminary data.</text>
</comment>
<dbReference type="Pfam" id="PF00076">
    <property type="entry name" value="RRM_1"/>
    <property type="match status" value="2"/>
</dbReference>
<dbReference type="FunFam" id="3.30.70.330:FF:000101">
    <property type="entry name" value="Protein MEI2-like 1"/>
    <property type="match status" value="1"/>
</dbReference>
<keyword evidence="2 5" id="KW-0694">RNA-binding</keyword>
<accession>A0AAD8NL56</accession>
<evidence type="ECO:0000256" key="6">
    <source>
        <dbReference type="SAM" id="SignalP"/>
    </source>
</evidence>
<feature type="chain" id="PRO_5042108158" description="RRM domain-containing protein" evidence="6">
    <location>
        <begin position="24"/>
        <end position="780"/>
    </location>
</feature>
<feature type="domain" description="RRM" evidence="7">
    <location>
        <begin position="183"/>
        <end position="256"/>
    </location>
</feature>
<dbReference type="GO" id="GO:0045927">
    <property type="term" value="P:positive regulation of growth"/>
    <property type="evidence" value="ECO:0007669"/>
    <property type="project" value="UniProtKB-ARBA"/>
</dbReference>